<evidence type="ECO:0000313" key="3">
    <source>
        <dbReference type="Proteomes" id="UP000799444"/>
    </source>
</evidence>
<evidence type="ECO:0000313" key="2">
    <source>
        <dbReference type="EMBL" id="KAF2731671.1"/>
    </source>
</evidence>
<keyword evidence="3" id="KW-1185">Reference proteome</keyword>
<dbReference type="AlphaFoldDB" id="A0A9P4V006"/>
<reference evidence="2" key="1">
    <citation type="journal article" date="2020" name="Stud. Mycol.">
        <title>101 Dothideomycetes genomes: a test case for predicting lifestyles and emergence of pathogens.</title>
        <authorList>
            <person name="Haridas S."/>
            <person name="Albert R."/>
            <person name="Binder M."/>
            <person name="Bloem J."/>
            <person name="Labutti K."/>
            <person name="Salamov A."/>
            <person name="Andreopoulos B."/>
            <person name="Baker S."/>
            <person name="Barry K."/>
            <person name="Bills G."/>
            <person name="Bluhm B."/>
            <person name="Cannon C."/>
            <person name="Castanera R."/>
            <person name="Culley D."/>
            <person name="Daum C."/>
            <person name="Ezra D."/>
            <person name="Gonzalez J."/>
            <person name="Henrissat B."/>
            <person name="Kuo A."/>
            <person name="Liang C."/>
            <person name="Lipzen A."/>
            <person name="Lutzoni F."/>
            <person name="Magnuson J."/>
            <person name="Mondo S."/>
            <person name="Nolan M."/>
            <person name="Ohm R."/>
            <person name="Pangilinan J."/>
            <person name="Park H.-J."/>
            <person name="Ramirez L."/>
            <person name="Alfaro M."/>
            <person name="Sun H."/>
            <person name="Tritt A."/>
            <person name="Yoshinaga Y."/>
            <person name="Zwiers L.-H."/>
            <person name="Turgeon B."/>
            <person name="Goodwin S."/>
            <person name="Spatafora J."/>
            <person name="Crous P."/>
            <person name="Grigoriev I."/>
        </authorList>
    </citation>
    <scope>NUCLEOTIDE SEQUENCE</scope>
    <source>
        <strain evidence="2">CBS 125425</strain>
    </source>
</reference>
<sequence length="331" mass="36344">MTFNHQPRALPSPDQSSRSEGPVGQCSAVQCRPGQTRPDRRGALVSRWLNVGCKEQLHARQAPHMPLGEGHRPWWAARRKDWSRWGALGAAIGCQGIIHANRICGLDGGPAARPATSGGFRKFSSCKPTRRRRPLEKCASRVHHSSARQRHPRRDKAHYLPQSRTHARTHARPSLSDRCVASHAAFQGQRRPTCRLAGLPAWPVGAVWLTPFLTLLLYHPPTTLALPRQLPSTVLAVSSHHLAPAAVAHFHPTPARGPSTARQSAGRHPGHIASHANLTRPLRSRSRRRTRKDAPIAYPLPDDDDDAPLAATMKVRRRVATTAPDGHTAPS</sequence>
<feature type="region of interest" description="Disordered" evidence="1">
    <location>
        <begin position="134"/>
        <end position="174"/>
    </location>
</feature>
<gene>
    <name evidence="2" type="ORF">EJ04DRAFT_364544</name>
</gene>
<organism evidence="2 3">
    <name type="scientific">Polyplosphaeria fusca</name>
    <dbReference type="NCBI Taxonomy" id="682080"/>
    <lineage>
        <taxon>Eukaryota</taxon>
        <taxon>Fungi</taxon>
        <taxon>Dikarya</taxon>
        <taxon>Ascomycota</taxon>
        <taxon>Pezizomycotina</taxon>
        <taxon>Dothideomycetes</taxon>
        <taxon>Pleosporomycetidae</taxon>
        <taxon>Pleosporales</taxon>
        <taxon>Tetraplosphaeriaceae</taxon>
        <taxon>Polyplosphaeria</taxon>
    </lineage>
</organism>
<feature type="region of interest" description="Disordered" evidence="1">
    <location>
        <begin position="252"/>
        <end position="331"/>
    </location>
</feature>
<feature type="compositionally biased region" description="Basic residues" evidence="1">
    <location>
        <begin position="282"/>
        <end position="291"/>
    </location>
</feature>
<accession>A0A9P4V006</accession>
<dbReference type="EMBL" id="ML996191">
    <property type="protein sequence ID" value="KAF2731671.1"/>
    <property type="molecule type" value="Genomic_DNA"/>
</dbReference>
<feature type="region of interest" description="Disordered" evidence="1">
    <location>
        <begin position="1"/>
        <end position="39"/>
    </location>
</feature>
<evidence type="ECO:0000256" key="1">
    <source>
        <dbReference type="SAM" id="MobiDB-lite"/>
    </source>
</evidence>
<proteinExistence type="predicted"/>
<comment type="caution">
    <text evidence="2">The sequence shown here is derived from an EMBL/GenBank/DDBJ whole genome shotgun (WGS) entry which is preliminary data.</text>
</comment>
<protein>
    <submittedName>
        <fullName evidence="2">Uncharacterized protein</fullName>
    </submittedName>
</protein>
<dbReference type="Proteomes" id="UP000799444">
    <property type="component" value="Unassembled WGS sequence"/>
</dbReference>
<feature type="compositionally biased region" description="Basic residues" evidence="1">
    <location>
        <begin position="134"/>
        <end position="156"/>
    </location>
</feature>
<name>A0A9P4V006_9PLEO</name>